<sequence length="803" mass="82101">MKLSEAPPARRRPLLAGTALLAASALLFAPQVAFAAETPYAPPAAINAIESGLLEPGFEAEFAAQFDQDAAYEHVRQLAVEIGPRATGTVGEQAAADYVQSVLEEYGYDITFENFPVTAPRYGIATSDRELPGGPIWQFRAATNGAITGADAPITASVIDVGAGDLTGVDVTGEIVLANYPANAAARNALIVEIAAAGAAGIILTPTTPNGATQNVGTLTTAQSIPVVSGGTVHGERIRTLLAEAPLTLTLHTAYDQLPGLSIIGTRPATGEDAANAPIVYVTSHIDSVVGSPGANDDASGVGVMLEIARIASLYPLDTEIRIAGWGGEESGLLGSRFHANSLTAADIERIIGVWQMDMVGTPHTTEDRPWTFWGHSYNGVTNAVLEQAAGTSEALGFGPLDIGRMTGSDHQPFGERGIPAAVFSWMYWAPPSTFGLEPDYHRPSDTMANVSAEKLGVAGQIVGASAFSAAANDLKVTVLDEHGAPAVGVQVAMQCAGDESWRDAGITDDSGIVTTLAPSLNCSVAAVAENGASGLVADVAVSGDTEVTLNLVVDTTAPTIAMTVDPAAAASGWHLTSPVTVTVEASDDRDVAPAVAARSAAGGTQLTVEYRIGDGEWQPYVGPFEITDEGEHTIEVRASDTAGNTTTESLVVKIDTVAPEVTAVVDPSDSTTILVDASDATSGVQRIEMRFDDGEWTVLEGTLSIPAEAKKVTFRAVDVAGNVGAEVTVDLADDSAGGGTVIGTDPVGSAALSVPVPPASPATSGDLARTGADGSPILGLIAAMAAIVAGAALYAHRRGSAE</sequence>
<organism evidence="4 5">
    <name type="scientific">Gulosibacter macacae</name>
    <dbReference type="NCBI Taxonomy" id="2488791"/>
    <lineage>
        <taxon>Bacteria</taxon>
        <taxon>Bacillati</taxon>
        <taxon>Actinomycetota</taxon>
        <taxon>Actinomycetes</taxon>
        <taxon>Micrococcales</taxon>
        <taxon>Microbacteriaceae</taxon>
        <taxon>Gulosibacter</taxon>
    </lineage>
</organism>
<dbReference type="PROSITE" id="PS51318">
    <property type="entry name" value="TAT"/>
    <property type="match status" value="1"/>
</dbReference>
<dbReference type="InterPro" id="IPR058094">
    <property type="entry name" value="Ig-like_OmpL47-like"/>
</dbReference>
<feature type="signal peptide" evidence="2">
    <location>
        <begin position="1"/>
        <end position="35"/>
    </location>
</feature>
<feature type="transmembrane region" description="Helical" evidence="1">
    <location>
        <begin position="778"/>
        <end position="796"/>
    </location>
</feature>
<dbReference type="PANTHER" id="PTHR12147">
    <property type="entry name" value="METALLOPEPTIDASE M28 FAMILY MEMBER"/>
    <property type="match status" value="1"/>
</dbReference>
<reference evidence="4 5" key="1">
    <citation type="submission" date="2018-11" db="EMBL/GenBank/DDBJ databases">
        <title>YIM 102482-1 draft genome.</title>
        <authorList>
            <person name="Li G."/>
            <person name="Jiang Y."/>
        </authorList>
    </citation>
    <scope>NUCLEOTIDE SEQUENCE [LARGE SCALE GENOMIC DNA]</scope>
    <source>
        <strain evidence="4 5">YIM 102482-1</strain>
    </source>
</reference>
<dbReference type="Gene3D" id="3.50.30.30">
    <property type="match status" value="1"/>
</dbReference>
<evidence type="ECO:0000256" key="1">
    <source>
        <dbReference type="SAM" id="Phobius"/>
    </source>
</evidence>
<dbReference type="InterPro" id="IPR007484">
    <property type="entry name" value="Peptidase_M28"/>
</dbReference>
<dbReference type="SUPFAM" id="SSF53187">
    <property type="entry name" value="Zn-dependent exopeptidases"/>
    <property type="match status" value="1"/>
</dbReference>
<evidence type="ECO:0000313" key="4">
    <source>
        <dbReference type="EMBL" id="RRJ88216.1"/>
    </source>
</evidence>
<dbReference type="EMBL" id="RQVS01000002">
    <property type="protein sequence ID" value="RRJ88216.1"/>
    <property type="molecule type" value="Genomic_DNA"/>
</dbReference>
<keyword evidence="1" id="KW-1133">Transmembrane helix</keyword>
<feature type="domain" description="Peptidase M28" evidence="3">
    <location>
        <begin position="274"/>
        <end position="464"/>
    </location>
</feature>
<dbReference type="RefSeq" id="WP_124969281.1">
    <property type="nucleotide sequence ID" value="NZ_RQVS01000002.1"/>
</dbReference>
<keyword evidence="1" id="KW-0472">Membrane</keyword>
<keyword evidence="2" id="KW-0732">Signal</keyword>
<dbReference type="Gene3D" id="3.40.630.10">
    <property type="entry name" value="Zn peptidases"/>
    <property type="match status" value="1"/>
</dbReference>
<dbReference type="OrthoDB" id="231241at2"/>
<dbReference type="InterPro" id="IPR006311">
    <property type="entry name" value="TAT_signal"/>
</dbReference>
<dbReference type="PANTHER" id="PTHR12147:SF26">
    <property type="entry name" value="PEPTIDASE M28 DOMAIN-CONTAINING PROTEIN"/>
    <property type="match status" value="1"/>
</dbReference>
<keyword evidence="5" id="KW-1185">Reference proteome</keyword>
<evidence type="ECO:0000313" key="5">
    <source>
        <dbReference type="Proteomes" id="UP000274391"/>
    </source>
</evidence>
<dbReference type="InterPro" id="IPR045175">
    <property type="entry name" value="M28_fam"/>
</dbReference>
<dbReference type="Gene3D" id="3.30.420.430">
    <property type="match status" value="1"/>
</dbReference>
<keyword evidence="1" id="KW-0812">Transmembrane</keyword>
<comment type="caution">
    <text evidence="4">The sequence shown here is derived from an EMBL/GenBank/DDBJ whole genome shotgun (WGS) entry which is preliminary data.</text>
</comment>
<evidence type="ECO:0000259" key="3">
    <source>
        <dbReference type="Pfam" id="PF04389"/>
    </source>
</evidence>
<dbReference type="GO" id="GO:0006508">
    <property type="term" value="P:proteolysis"/>
    <property type="evidence" value="ECO:0007669"/>
    <property type="project" value="InterPro"/>
</dbReference>
<dbReference type="Proteomes" id="UP000274391">
    <property type="component" value="Unassembled WGS sequence"/>
</dbReference>
<gene>
    <name evidence="4" type="ORF">EG850_01870</name>
</gene>
<dbReference type="GO" id="GO:0008235">
    <property type="term" value="F:metalloexopeptidase activity"/>
    <property type="evidence" value="ECO:0007669"/>
    <property type="project" value="InterPro"/>
</dbReference>
<dbReference type="NCBIfam" id="NF047446">
    <property type="entry name" value="barrel_OmpL47"/>
    <property type="match status" value="2"/>
</dbReference>
<accession>A0A3P3W2S5</accession>
<feature type="chain" id="PRO_5018085558" evidence="2">
    <location>
        <begin position="36"/>
        <end position="803"/>
    </location>
</feature>
<dbReference type="AlphaFoldDB" id="A0A3P3W2S5"/>
<proteinExistence type="predicted"/>
<dbReference type="Pfam" id="PF04389">
    <property type="entry name" value="Peptidase_M28"/>
    <property type="match status" value="1"/>
</dbReference>
<protein>
    <submittedName>
        <fullName evidence="4">Zn-dependent exopeptidase M28</fullName>
    </submittedName>
</protein>
<name>A0A3P3W2S5_9MICO</name>
<evidence type="ECO:0000256" key="2">
    <source>
        <dbReference type="SAM" id="SignalP"/>
    </source>
</evidence>